<feature type="transmembrane region" description="Helical" evidence="6">
    <location>
        <begin position="51"/>
        <end position="75"/>
    </location>
</feature>
<dbReference type="InParanoid" id="A0A7R8UN20"/>
<proteinExistence type="predicted"/>
<keyword evidence="4 6" id="KW-1133">Transmembrane helix</keyword>
<keyword evidence="5 6" id="KW-0472">Membrane</keyword>
<keyword evidence="3 6" id="KW-0812">Transmembrane</keyword>
<dbReference type="Proteomes" id="UP000594454">
    <property type="component" value="Chromosome 2"/>
</dbReference>
<dbReference type="AlphaFoldDB" id="A0A7R8UN20"/>
<evidence type="ECO:0000313" key="7">
    <source>
        <dbReference type="EMBL" id="CAD7083629.1"/>
    </source>
</evidence>
<dbReference type="Pfam" id="PF08395">
    <property type="entry name" value="7tm_7"/>
    <property type="match status" value="1"/>
</dbReference>
<dbReference type="EMBL" id="LR899010">
    <property type="protein sequence ID" value="CAD7083629.1"/>
    <property type="molecule type" value="Genomic_DNA"/>
</dbReference>
<evidence type="ECO:0000256" key="3">
    <source>
        <dbReference type="ARBA" id="ARBA00022692"/>
    </source>
</evidence>
<keyword evidence="2" id="KW-1003">Cell membrane</keyword>
<dbReference type="InterPro" id="IPR013604">
    <property type="entry name" value="7TM_chemorcpt"/>
</dbReference>
<comment type="subcellular location">
    <subcellularLocation>
        <location evidence="1">Cell membrane</location>
        <topology evidence="1">Multi-pass membrane protein</topology>
    </subcellularLocation>
</comment>
<evidence type="ECO:0000256" key="1">
    <source>
        <dbReference type="ARBA" id="ARBA00004651"/>
    </source>
</evidence>
<reference evidence="7 8" key="1">
    <citation type="submission" date="2020-11" db="EMBL/GenBank/DDBJ databases">
        <authorList>
            <person name="Wallbank WR R."/>
            <person name="Pardo Diaz C."/>
            <person name="Kozak K."/>
            <person name="Martin S."/>
            <person name="Jiggins C."/>
            <person name="Moest M."/>
            <person name="Warren A I."/>
            <person name="Generalovic N T."/>
            <person name="Byers J.R.P. K."/>
            <person name="Montejo-Kovacevich G."/>
            <person name="Yen C E."/>
        </authorList>
    </citation>
    <scope>NUCLEOTIDE SEQUENCE [LARGE SCALE GENOMIC DNA]</scope>
</reference>
<evidence type="ECO:0000256" key="6">
    <source>
        <dbReference type="SAM" id="Phobius"/>
    </source>
</evidence>
<dbReference type="GO" id="GO:0050909">
    <property type="term" value="P:sensory perception of taste"/>
    <property type="evidence" value="ECO:0007669"/>
    <property type="project" value="InterPro"/>
</dbReference>
<evidence type="ECO:0000256" key="5">
    <source>
        <dbReference type="ARBA" id="ARBA00023136"/>
    </source>
</evidence>
<protein>
    <submittedName>
        <fullName evidence="7">Uncharacterized protein</fullName>
    </submittedName>
</protein>
<evidence type="ECO:0000256" key="2">
    <source>
        <dbReference type="ARBA" id="ARBA00022475"/>
    </source>
</evidence>
<keyword evidence="8" id="KW-1185">Reference proteome</keyword>
<evidence type="ECO:0000256" key="4">
    <source>
        <dbReference type="ARBA" id="ARBA00022989"/>
    </source>
</evidence>
<organism evidence="7 8">
    <name type="scientific">Hermetia illucens</name>
    <name type="common">Black soldier fly</name>
    <dbReference type="NCBI Taxonomy" id="343691"/>
    <lineage>
        <taxon>Eukaryota</taxon>
        <taxon>Metazoa</taxon>
        <taxon>Ecdysozoa</taxon>
        <taxon>Arthropoda</taxon>
        <taxon>Hexapoda</taxon>
        <taxon>Insecta</taxon>
        <taxon>Pterygota</taxon>
        <taxon>Neoptera</taxon>
        <taxon>Endopterygota</taxon>
        <taxon>Diptera</taxon>
        <taxon>Brachycera</taxon>
        <taxon>Stratiomyomorpha</taxon>
        <taxon>Stratiomyidae</taxon>
        <taxon>Hermetiinae</taxon>
        <taxon>Hermetia</taxon>
    </lineage>
</organism>
<evidence type="ECO:0000313" key="8">
    <source>
        <dbReference type="Proteomes" id="UP000594454"/>
    </source>
</evidence>
<accession>A0A7R8UN20</accession>
<sequence length="139" mass="16190">MIRFCNLSDRIENIAKLHKDIHELIKSLNVLLEWQLVLVISAVFFETLTQLLFVYGIIIGVVPVGFKISSFYYIFNMIYNTLQVINSTDQIKEESRRLEVILERAVCVENADQRFERNVSVNSNLFKLEFGSKDNDNIL</sequence>
<name>A0A7R8UN20_HERIL</name>
<gene>
    <name evidence="7" type="ORF">HERILL_LOCUS6576</name>
</gene>
<feature type="transmembrane region" description="Helical" evidence="6">
    <location>
        <begin position="28"/>
        <end position="45"/>
    </location>
</feature>
<dbReference type="GO" id="GO:0005886">
    <property type="term" value="C:plasma membrane"/>
    <property type="evidence" value="ECO:0007669"/>
    <property type="project" value="UniProtKB-SubCell"/>
</dbReference>